<feature type="domain" description="AB hydrolase-1" evidence="1">
    <location>
        <begin position="38"/>
        <end position="288"/>
    </location>
</feature>
<accession>A0A8J7ZAA4</accession>
<organism evidence="2 3">
    <name type="scientific">Myxacorys almedinensis A</name>
    <dbReference type="NCBI Taxonomy" id="2690445"/>
    <lineage>
        <taxon>Bacteria</taxon>
        <taxon>Bacillati</taxon>
        <taxon>Cyanobacteriota</taxon>
        <taxon>Cyanophyceae</taxon>
        <taxon>Leptolyngbyales</taxon>
        <taxon>Leptolyngbyaceae</taxon>
        <taxon>Myxacorys</taxon>
        <taxon>Myxacorys almedinensis</taxon>
    </lineage>
</organism>
<dbReference type="Pfam" id="PF00561">
    <property type="entry name" value="Abhydrolase_1"/>
    <property type="match status" value="1"/>
</dbReference>
<reference evidence="2" key="1">
    <citation type="submission" date="2019-12" db="EMBL/GenBank/DDBJ databases">
        <title>High-Quality draft genome sequences of three cyanobacteria isolated from the limestone walls of the Old Cathedral of Coimbra.</title>
        <authorList>
            <person name="Tiago I."/>
            <person name="Soares F."/>
            <person name="Portugal A."/>
        </authorList>
    </citation>
    <scope>NUCLEOTIDE SEQUENCE</scope>
    <source>
        <strain evidence="2">A</strain>
    </source>
</reference>
<dbReference type="PRINTS" id="PR00111">
    <property type="entry name" value="ABHYDROLASE"/>
</dbReference>
<evidence type="ECO:0000313" key="3">
    <source>
        <dbReference type="Proteomes" id="UP000646053"/>
    </source>
</evidence>
<dbReference type="PANTHER" id="PTHR46438:SF2">
    <property type="entry name" value="ALPHA_BETA-HYDROLASES SUPERFAMILY PROTEIN"/>
    <property type="match status" value="1"/>
</dbReference>
<dbReference type="InterPro" id="IPR000073">
    <property type="entry name" value="AB_hydrolase_1"/>
</dbReference>
<dbReference type="Gene3D" id="3.40.50.1820">
    <property type="entry name" value="alpha/beta hydrolase"/>
    <property type="match status" value="1"/>
</dbReference>
<name>A0A8J7ZAA4_9CYAN</name>
<dbReference type="SUPFAM" id="SSF53474">
    <property type="entry name" value="alpha/beta-Hydrolases"/>
    <property type="match status" value="1"/>
</dbReference>
<evidence type="ECO:0000259" key="1">
    <source>
        <dbReference type="Pfam" id="PF00561"/>
    </source>
</evidence>
<keyword evidence="2" id="KW-0378">Hydrolase</keyword>
<protein>
    <submittedName>
        <fullName evidence="2">Alpha/beta fold hydrolase</fullName>
    </submittedName>
</protein>
<dbReference type="GO" id="GO:0016787">
    <property type="term" value="F:hydrolase activity"/>
    <property type="evidence" value="ECO:0007669"/>
    <property type="project" value="UniProtKB-KW"/>
</dbReference>
<comment type="caution">
    <text evidence="2">The sequence shown here is derived from an EMBL/GenBank/DDBJ whole genome shotgun (WGS) entry which is preliminary data.</text>
</comment>
<dbReference type="RefSeq" id="WP_162423830.1">
    <property type="nucleotide sequence ID" value="NZ_WVIE01000015.1"/>
</dbReference>
<dbReference type="PANTHER" id="PTHR46438">
    <property type="entry name" value="ALPHA/BETA-HYDROLASES SUPERFAMILY PROTEIN"/>
    <property type="match status" value="1"/>
</dbReference>
<proteinExistence type="predicted"/>
<dbReference type="Proteomes" id="UP000646053">
    <property type="component" value="Unassembled WGS sequence"/>
</dbReference>
<dbReference type="InterPro" id="IPR029058">
    <property type="entry name" value="AB_hydrolase_fold"/>
</dbReference>
<sequence>MLQFQPPGFGQKTVQTSLGAIAYYTPVDAPWTPDASLPPLVFLHSFGGGASAYEWSKVYPAFASTHRVIAPDLLGWGDSDHPVRQYRNDDYLLTLAELIQQVSEAPVTLVAASLTGAIAVRLAVAQPHLVRSLFLSCPSGFADFGQAAGRRIPLQIIGLPLLDRLIYTLGATSDLAVRNFLEQFLFTKRDYPTGELQSRITNEMVSAYLESARRPNAEYSALAFLRGDLYFDLSMYLPQLAIPTAIVWGKTAQFTSVELGRRLAALNPQAIQSFQEIPDAGVLSQLEQPSVVTGLLAKWLHASPPIN</sequence>
<dbReference type="AlphaFoldDB" id="A0A8J7ZAA4"/>
<gene>
    <name evidence="2" type="ORF">GS601_13530</name>
</gene>
<evidence type="ECO:0000313" key="2">
    <source>
        <dbReference type="EMBL" id="NDJ18300.1"/>
    </source>
</evidence>
<keyword evidence="3" id="KW-1185">Reference proteome</keyword>
<dbReference type="EMBL" id="WVIE01000015">
    <property type="protein sequence ID" value="NDJ18300.1"/>
    <property type="molecule type" value="Genomic_DNA"/>
</dbReference>